<dbReference type="Proteomes" id="UP000245137">
    <property type="component" value="Unassembled WGS sequence"/>
</dbReference>
<dbReference type="Gene3D" id="3.10.350.10">
    <property type="entry name" value="LysM domain"/>
    <property type="match status" value="1"/>
</dbReference>
<dbReference type="NCBIfam" id="NF008399">
    <property type="entry name" value="PRK11198.1"/>
    <property type="match status" value="1"/>
</dbReference>
<protein>
    <submittedName>
        <fullName evidence="4">Peptidoglycan-binding protein LysM</fullName>
    </submittedName>
</protein>
<dbReference type="Pfam" id="PF01476">
    <property type="entry name" value="LysM"/>
    <property type="match status" value="1"/>
</dbReference>
<dbReference type="InterPro" id="IPR018392">
    <property type="entry name" value="LysM"/>
</dbReference>
<dbReference type="PROSITE" id="PS50914">
    <property type="entry name" value="BON"/>
    <property type="match status" value="1"/>
</dbReference>
<dbReference type="SUPFAM" id="SSF54106">
    <property type="entry name" value="LysM domain"/>
    <property type="match status" value="1"/>
</dbReference>
<dbReference type="EMBL" id="PUIV01000024">
    <property type="protein sequence ID" value="PWB93264.1"/>
    <property type="molecule type" value="Genomic_DNA"/>
</dbReference>
<dbReference type="CDD" id="cd00118">
    <property type="entry name" value="LysM"/>
    <property type="match status" value="1"/>
</dbReference>
<dbReference type="PANTHER" id="PTHR34700">
    <property type="entry name" value="POTASSIUM BINDING PROTEIN KBP"/>
    <property type="match status" value="1"/>
</dbReference>
<evidence type="ECO:0000259" key="3">
    <source>
        <dbReference type="PROSITE" id="PS51782"/>
    </source>
</evidence>
<dbReference type="SMART" id="SM00257">
    <property type="entry name" value="LysM"/>
    <property type="match status" value="1"/>
</dbReference>
<dbReference type="InterPro" id="IPR036779">
    <property type="entry name" value="LysM_dom_sf"/>
</dbReference>
<evidence type="ECO:0000313" key="4">
    <source>
        <dbReference type="EMBL" id="PWB93264.1"/>
    </source>
</evidence>
<dbReference type="Pfam" id="PF04972">
    <property type="entry name" value="BON"/>
    <property type="match status" value="1"/>
</dbReference>
<feature type="domain" description="LysM" evidence="3">
    <location>
        <begin position="102"/>
        <end position="153"/>
    </location>
</feature>
<dbReference type="InterPro" id="IPR007055">
    <property type="entry name" value="BON_dom"/>
</dbReference>
<feature type="compositionally biased region" description="Polar residues" evidence="1">
    <location>
        <begin position="1"/>
        <end position="13"/>
    </location>
</feature>
<dbReference type="RefSeq" id="WP_036292716.1">
    <property type="nucleotide sequence ID" value="NZ_BGJY01000001.1"/>
</dbReference>
<evidence type="ECO:0000256" key="1">
    <source>
        <dbReference type="SAM" id="MobiDB-lite"/>
    </source>
</evidence>
<proteinExistence type="predicted"/>
<reference evidence="4 5" key="1">
    <citation type="journal article" date="2018" name="Appl. Microbiol. Biotechnol.">
        <title>Co-cultivation of the strictly anaerobic methanogen Methanosarcina barkeri with aerobic methanotrophs in an oxygen-limited membrane bioreactor.</title>
        <authorList>
            <person name="In 't Zandt M.H."/>
            <person name="van den Bosch T.J.M."/>
            <person name="Rijkers R."/>
            <person name="van Kessel M.A.H.J."/>
            <person name="Jetten M.S.M."/>
            <person name="Welte C.U."/>
        </authorList>
    </citation>
    <scope>NUCLEOTIDE SEQUENCE [LARGE SCALE GENOMIC DNA]</scope>
    <source>
        <strain evidence="4 5">DSM 17706</strain>
    </source>
</reference>
<dbReference type="Gene3D" id="3.30.1340.30">
    <property type="match status" value="1"/>
</dbReference>
<keyword evidence="5" id="KW-1185">Reference proteome</keyword>
<sequence length="163" mass="17429">MGLFNFWNNSKSGEQIDKNAPSPKGATENAAAPADELKKEIEKKGLDASKIEISVEGDKVKLGGKAASTSDAEKIVLAVGNTKGVSQVESNIVVGKQETESFFYKVRQGDTLWKIAETQYGQGKGGKYEEIFAANRPLLSDPDKIYPGQVLRIPKAQGAAGQA</sequence>
<gene>
    <name evidence="4" type="ORF">C5689_13760</name>
</gene>
<dbReference type="PROSITE" id="PS51782">
    <property type="entry name" value="LYSM"/>
    <property type="match status" value="1"/>
</dbReference>
<evidence type="ECO:0000313" key="5">
    <source>
        <dbReference type="Proteomes" id="UP000245137"/>
    </source>
</evidence>
<dbReference type="OrthoDB" id="370541at2"/>
<dbReference type="InterPro" id="IPR052196">
    <property type="entry name" value="Bact_Kbp"/>
</dbReference>
<feature type="domain" description="BON" evidence="2">
    <location>
        <begin position="28"/>
        <end position="96"/>
    </location>
</feature>
<organism evidence="4 5">
    <name type="scientific">Methylosinus sporium</name>
    <dbReference type="NCBI Taxonomy" id="428"/>
    <lineage>
        <taxon>Bacteria</taxon>
        <taxon>Pseudomonadati</taxon>
        <taxon>Pseudomonadota</taxon>
        <taxon>Alphaproteobacteria</taxon>
        <taxon>Hyphomicrobiales</taxon>
        <taxon>Methylocystaceae</taxon>
        <taxon>Methylosinus</taxon>
    </lineage>
</organism>
<feature type="region of interest" description="Disordered" evidence="1">
    <location>
        <begin position="1"/>
        <end position="35"/>
    </location>
</feature>
<dbReference type="PANTHER" id="PTHR34700:SF8">
    <property type="entry name" value="POTASSIUM BINDING PROTEIN KBP"/>
    <property type="match status" value="1"/>
</dbReference>
<accession>A0A2U1SNS5</accession>
<comment type="caution">
    <text evidence="4">The sequence shown here is derived from an EMBL/GenBank/DDBJ whole genome shotgun (WGS) entry which is preliminary data.</text>
</comment>
<name>A0A2U1SNS5_METSR</name>
<evidence type="ECO:0000259" key="2">
    <source>
        <dbReference type="PROSITE" id="PS50914"/>
    </source>
</evidence>
<dbReference type="AlphaFoldDB" id="A0A2U1SNS5"/>